<dbReference type="GO" id="GO:0005739">
    <property type="term" value="C:mitochondrion"/>
    <property type="evidence" value="ECO:0007669"/>
    <property type="project" value="UniProtKB-SubCell"/>
</dbReference>
<dbReference type="Pfam" id="PF20772">
    <property type="entry name" value="TACO1_YebC_N"/>
    <property type="match status" value="1"/>
</dbReference>
<dbReference type="Gene3D" id="3.30.70.980">
    <property type="match status" value="2"/>
</dbReference>
<name>G4TG49_SERID</name>
<dbReference type="InterPro" id="IPR049083">
    <property type="entry name" value="TACO1_YebC_N"/>
</dbReference>
<feature type="domain" description="TACO1/YebC-like N-terminal" evidence="5">
    <location>
        <begin position="53"/>
        <end position="124"/>
    </location>
</feature>
<dbReference type="PANTHER" id="PTHR12532:SF0">
    <property type="entry name" value="TRANSLATIONAL ACTIVATOR OF CYTOCHROME C OXIDASE 1"/>
    <property type="match status" value="1"/>
</dbReference>
<dbReference type="Gene3D" id="1.10.10.200">
    <property type="match status" value="1"/>
</dbReference>
<dbReference type="HOGENOM" id="CLU_062974_1_0_1"/>
<dbReference type="InterPro" id="IPR002876">
    <property type="entry name" value="Transcrip_reg_TACO1-like"/>
</dbReference>
<dbReference type="OMA" id="NFDIPDE"/>
<dbReference type="PANTHER" id="PTHR12532">
    <property type="entry name" value="TRANSLATIONAL ACTIVATOR OF CYTOCHROME C OXIDASE 1"/>
    <property type="match status" value="1"/>
</dbReference>
<evidence type="ECO:0000259" key="4">
    <source>
        <dbReference type="Pfam" id="PF01709"/>
    </source>
</evidence>
<proteinExistence type="inferred from homology"/>
<dbReference type="InParanoid" id="G4TG49"/>
<dbReference type="InterPro" id="IPR017856">
    <property type="entry name" value="Integrase-like_N"/>
</dbReference>
<dbReference type="InterPro" id="IPR026564">
    <property type="entry name" value="Transcrip_reg_TACO1-like_dom3"/>
</dbReference>
<accession>G4TG49</accession>
<feature type="region of interest" description="Disordered" evidence="3">
    <location>
        <begin position="255"/>
        <end position="285"/>
    </location>
</feature>
<dbReference type="FunFam" id="1.10.10.200:FF:000002">
    <property type="entry name" value="Probable transcriptional regulatory protein CLM62_37755"/>
    <property type="match status" value="1"/>
</dbReference>
<feature type="domain" description="TACO1/YebC-like second and third" evidence="4">
    <location>
        <begin position="131"/>
        <end position="305"/>
    </location>
</feature>
<dbReference type="Proteomes" id="UP000007148">
    <property type="component" value="Unassembled WGS sequence"/>
</dbReference>
<evidence type="ECO:0000259" key="5">
    <source>
        <dbReference type="Pfam" id="PF20772"/>
    </source>
</evidence>
<dbReference type="STRING" id="1109443.G4TG49"/>
<sequence>MLSSRSSRILHLTRQKRVFVPTASRQCLDASQNAARCNYRAISTSQVLYSGHNKWSKIRHNKAIQDSKKNVLYSRLAKDILIAATVGGSADPTTNLQLATMIKRVKSLGLPKANLERALAKAAGSGEATGQEIVYEIMTSDRIGVLAAFVTDNPARAKQSINKIVKENEARFTPTAYLFNKKAVVCVSVPKAEAAQKMELLWDLAIELGAEDIQELTEDEPSSAETNDEVEIEIIAPPDSLSNVTKTLSQPPHSFKITESEFQWRPADPESAKAGAEEMSEESRKALSNLVEELEENPECVGVWCSID</sequence>
<dbReference type="InterPro" id="IPR048300">
    <property type="entry name" value="TACO1_YebC-like_2nd/3rd_dom"/>
</dbReference>
<dbReference type="InterPro" id="IPR029072">
    <property type="entry name" value="YebC-like"/>
</dbReference>
<dbReference type="eggNOG" id="KOG2972">
    <property type="taxonomic scope" value="Eukaryota"/>
</dbReference>
<reference evidence="6 7" key="1">
    <citation type="journal article" date="2011" name="PLoS Pathog.">
        <title>Endophytic Life Strategies Decoded by Genome and Transcriptome Analyses of the Mutualistic Root Symbiont Piriformospora indica.</title>
        <authorList>
            <person name="Zuccaro A."/>
            <person name="Lahrmann U."/>
            <person name="Guldener U."/>
            <person name="Langen G."/>
            <person name="Pfiffi S."/>
            <person name="Biedenkopf D."/>
            <person name="Wong P."/>
            <person name="Samans B."/>
            <person name="Grimm C."/>
            <person name="Basiewicz M."/>
            <person name="Murat C."/>
            <person name="Martin F."/>
            <person name="Kogel K.H."/>
        </authorList>
    </citation>
    <scope>NUCLEOTIDE SEQUENCE [LARGE SCALE GENOMIC DNA]</scope>
    <source>
        <strain evidence="6 7">DSM 11827</strain>
    </source>
</reference>
<protein>
    <submittedName>
        <fullName evidence="6">Uncharacterized protein</fullName>
    </submittedName>
</protein>
<dbReference type="FunCoup" id="G4TG49">
    <property type="interactions" value="215"/>
</dbReference>
<dbReference type="AlphaFoldDB" id="G4TG49"/>
<evidence type="ECO:0000313" key="6">
    <source>
        <dbReference type="EMBL" id="CCA70292.1"/>
    </source>
</evidence>
<comment type="subcellular location">
    <subcellularLocation>
        <location evidence="1">Mitochondrion</location>
    </subcellularLocation>
</comment>
<dbReference type="OrthoDB" id="2017544at2759"/>
<evidence type="ECO:0000256" key="3">
    <source>
        <dbReference type="SAM" id="MobiDB-lite"/>
    </source>
</evidence>
<evidence type="ECO:0000313" key="7">
    <source>
        <dbReference type="Proteomes" id="UP000007148"/>
    </source>
</evidence>
<dbReference type="EMBL" id="CAFZ01000078">
    <property type="protein sequence ID" value="CCA70292.1"/>
    <property type="molecule type" value="Genomic_DNA"/>
</dbReference>
<keyword evidence="7" id="KW-1185">Reference proteome</keyword>
<gene>
    <name evidence="6" type="ORF">PIIN_04231</name>
</gene>
<evidence type="ECO:0000256" key="1">
    <source>
        <dbReference type="ARBA" id="ARBA00004173"/>
    </source>
</evidence>
<evidence type="ECO:0000256" key="2">
    <source>
        <dbReference type="ARBA" id="ARBA00008724"/>
    </source>
</evidence>
<organism evidence="6 7">
    <name type="scientific">Serendipita indica (strain DSM 11827)</name>
    <name type="common">Root endophyte fungus</name>
    <name type="synonym">Piriformospora indica</name>
    <dbReference type="NCBI Taxonomy" id="1109443"/>
    <lineage>
        <taxon>Eukaryota</taxon>
        <taxon>Fungi</taxon>
        <taxon>Dikarya</taxon>
        <taxon>Basidiomycota</taxon>
        <taxon>Agaricomycotina</taxon>
        <taxon>Agaricomycetes</taxon>
        <taxon>Sebacinales</taxon>
        <taxon>Serendipitaceae</taxon>
        <taxon>Serendipita</taxon>
    </lineage>
</organism>
<dbReference type="Pfam" id="PF01709">
    <property type="entry name" value="Transcrip_reg"/>
    <property type="match status" value="1"/>
</dbReference>
<comment type="caution">
    <text evidence="6">The sequence shown here is derived from an EMBL/GenBank/DDBJ whole genome shotgun (WGS) entry which is preliminary data.</text>
</comment>
<comment type="similarity">
    <text evidence="2">Belongs to the TACO1 family.</text>
</comment>
<dbReference type="SUPFAM" id="SSF75625">
    <property type="entry name" value="YebC-like"/>
    <property type="match status" value="1"/>
</dbReference>